<feature type="repeat" description="ANK" evidence="3">
    <location>
        <begin position="292"/>
        <end position="319"/>
    </location>
</feature>
<keyword evidence="5" id="KW-1185">Reference proteome</keyword>
<dbReference type="Pfam" id="PF12796">
    <property type="entry name" value="Ank_2"/>
    <property type="match status" value="1"/>
</dbReference>
<dbReference type="AlphaFoldDB" id="A0A4S3J7L0"/>
<feature type="repeat" description="ANK" evidence="3">
    <location>
        <begin position="259"/>
        <end position="291"/>
    </location>
</feature>
<evidence type="ECO:0000256" key="2">
    <source>
        <dbReference type="ARBA" id="ARBA00023043"/>
    </source>
</evidence>
<evidence type="ECO:0000313" key="5">
    <source>
        <dbReference type="Proteomes" id="UP000308092"/>
    </source>
</evidence>
<organism evidence="4 5">
    <name type="scientific">Aspergillus tanneri</name>
    <dbReference type="NCBI Taxonomy" id="1220188"/>
    <lineage>
        <taxon>Eukaryota</taxon>
        <taxon>Fungi</taxon>
        <taxon>Dikarya</taxon>
        <taxon>Ascomycota</taxon>
        <taxon>Pezizomycotina</taxon>
        <taxon>Eurotiomycetes</taxon>
        <taxon>Eurotiomycetidae</taxon>
        <taxon>Eurotiales</taxon>
        <taxon>Aspergillaceae</taxon>
        <taxon>Aspergillus</taxon>
        <taxon>Aspergillus subgen. Circumdati</taxon>
    </lineage>
</organism>
<dbReference type="Gene3D" id="1.25.40.20">
    <property type="entry name" value="Ankyrin repeat-containing domain"/>
    <property type="match status" value="1"/>
</dbReference>
<evidence type="ECO:0000256" key="1">
    <source>
        <dbReference type="ARBA" id="ARBA00022737"/>
    </source>
</evidence>
<dbReference type="InterPro" id="IPR002110">
    <property type="entry name" value="Ankyrin_rpt"/>
</dbReference>
<reference evidence="4 5" key="1">
    <citation type="submission" date="2019-03" db="EMBL/GenBank/DDBJ databases">
        <title>The genome sequence of a newly discovered highly antifungal drug resistant Aspergillus species, Aspergillus tanneri NIH 1004.</title>
        <authorList>
            <person name="Mounaud S."/>
            <person name="Singh I."/>
            <person name="Joardar V."/>
            <person name="Pakala S."/>
            <person name="Pakala S."/>
            <person name="Venepally P."/>
            <person name="Hoover J."/>
            <person name="Nierman W."/>
            <person name="Chung J."/>
            <person name="Losada L."/>
        </authorList>
    </citation>
    <scope>NUCLEOTIDE SEQUENCE [LARGE SCALE GENOMIC DNA]</scope>
    <source>
        <strain evidence="4 5">NIH1004</strain>
    </source>
</reference>
<dbReference type="Proteomes" id="UP000308092">
    <property type="component" value="Unassembled WGS sequence"/>
</dbReference>
<evidence type="ECO:0000256" key="3">
    <source>
        <dbReference type="PROSITE-ProRule" id="PRU00023"/>
    </source>
</evidence>
<dbReference type="PRINTS" id="PR01415">
    <property type="entry name" value="ANKYRIN"/>
</dbReference>
<accession>A0A4S3J7L0</accession>
<protein>
    <submittedName>
        <fullName evidence="4">Uncharacterized protein</fullName>
    </submittedName>
</protein>
<keyword evidence="1" id="KW-0677">Repeat</keyword>
<dbReference type="EMBL" id="SOSA01000554">
    <property type="protein sequence ID" value="THC90148.1"/>
    <property type="molecule type" value="Genomic_DNA"/>
</dbReference>
<gene>
    <name evidence="4" type="ORF">EYZ11_010390</name>
</gene>
<dbReference type="PROSITE" id="PS50088">
    <property type="entry name" value="ANK_REPEAT"/>
    <property type="match status" value="2"/>
</dbReference>
<evidence type="ECO:0000313" key="4">
    <source>
        <dbReference type="EMBL" id="THC90148.1"/>
    </source>
</evidence>
<dbReference type="VEuPathDB" id="FungiDB:EYZ11_010390"/>
<dbReference type="InterPro" id="IPR036770">
    <property type="entry name" value="Ankyrin_rpt-contain_sf"/>
</dbReference>
<dbReference type="PANTHER" id="PTHR24171:SF9">
    <property type="entry name" value="ANKYRIN REPEAT DOMAIN-CONTAINING PROTEIN 39"/>
    <property type="match status" value="1"/>
</dbReference>
<feature type="non-terminal residue" evidence="4">
    <location>
        <position position="358"/>
    </location>
</feature>
<dbReference type="PROSITE" id="PS50297">
    <property type="entry name" value="ANK_REP_REGION"/>
    <property type="match status" value="2"/>
</dbReference>
<dbReference type="PANTHER" id="PTHR24171">
    <property type="entry name" value="ANKYRIN REPEAT DOMAIN-CONTAINING PROTEIN 39-RELATED"/>
    <property type="match status" value="1"/>
</dbReference>
<sequence length="358" mass="39595">TMSGLEVIAAIKTCADLLELAPGTAHYIIEFTEAARDYNLVVKELASKLKLLGTIFKLFQRAAKRVRDRQYISSEDDMINEAASIIQENIVLVYDIEGRPIIESGLRDIDDRIKSMEIALRFIPRDYVFDIHDAVDGDARRPSLAPTLVSPGSQANYQDVSPVSTRVDDEIFNRTNVESNAIPESPQFSSTLKHGIDKVDVGTISDLLRHKHDPLAQDKDGWCALHYAARTNNVQVCQVLINSERIHGSEGGIETRNCTGATPLHFAASIGSLKTVRILLDAGADPHAVDHYNRSPLFMASEGNHVKMVELLLASGAEIPSDAPMRLKELQCAINWRNRKAKKLKAKGRISTDTIPAY</sequence>
<dbReference type="SMART" id="SM00248">
    <property type="entry name" value="ANK"/>
    <property type="match status" value="3"/>
</dbReference>
<comment type="caution">
    <text evidence="4">The sequence shown here is derived from an EMBL/GenBank/DDBJ whole genome shotgun (WGS) entry which is preliminary data.</text>
</comment>
<feature type="non-terminal residue" evidence="4">
    <location>
        <position position="1"/>
    </location>
</feature>
<dbReference type="STRING" id="1220188.A0A4S3J7L0"/>
<dbReference type="SUPFAM" id="SSF48403">
    <property type="entry name" value="Ankyrin repeat"/>
    <property type="match status" value="1"/>
</dbReference>
<keyword evidence="2 3" id="KW-0040">ANK repeat</keyword>
<dbReference type="Pfam" id="PF00023">
    <property type="entry name" value="Ank"/>
    <property type="match status" value="1"/>
</dbReference>
<name>A0A4S3J7L0_9EURO</name>
<proteinExistence type="predicted"/>